<feature type="transmembrane region" description="Helical" evidence="2">
    <location>
        <begin position="267"/>
        <end position="295"/>
    </location>
</feature>
<feature type="compositionally biased region" description="Polar residues" evidence="1">
    <location>
        <begin position="18"/>
        <end position="27"/>
    </location>
</feature>
<comment type="caution">
    <text evidence="3">The sequence shown here is derived from an EMBL/GenBank/DDBJ whole genome shotgun (WGS) entry which is preliminary data.</text>
</comment>
<feature type="compositionally biased region" description="Low complexity" evidence="1">
    <location>
        <begin position="241"/>
        <end position="251"/>
    </location>
</feature>
<feature type="compositionally biased region" description="Low complexity" evidence="1">
    <location>
        <begin position="112"/>
        <end position="123"/>
    </location>
</feature>
<keyword evidence="2" id="KW-1133">Transmembrane helix</keyword>
<keyword evidence="4" id="KW-1185">Reference proteome</keyword>
<evidence type="ECO:0000313" key="4">
    <source>
        <dbReference type="Proteomes" id="UP001174694"/>
    </source>
</evidence>
<dbReference type="Pfam" id="PF15159">
    <property type="entry name" value="PIG-Y"/>
    <property type="match status" value="1"/>
</dbReference>
<dbReference type="Proteomes" id="UP001174694">
    <property type="component" value="Unassembled WGS sequence"/>
</dbReference>
<gene>
    <name evidence="3" type="ORF">NKR23_g10019</name>
</gene>
<dbReference type="PANTHER" id="PTHR39400">
    <property type="entry name" value="YALI0E29227P"/>
    <property type="match status" value="1"/>
</dbReference>
<keyword evidence="2" id="KW-0472">Membrane</keyword>
<dbReference type="AlphaFoldDB" id="A0AA38VJ79"/>
<accession>A0AA38VJ79</accession>
<evidence type="ECO:0000313" key="3">
    <source>
        <dbReference type="EMBL" id="KAJ9134606.1"/>
    </source>
</evidence>
<sequence length="352" mass="38351">MDVSPPPAQATEAIVVGNTATPTSPTGSHKRHPSGGGGGSLLSKFPFMRSTPDHKTRHDGEDNTPFQRPSASIIQQQQQKTRRRRGSLRKVALLGRGAQRREARSLSIDTKQAAQFGAGDAADPILTPGSMDESYGLGISDITPRPSMDGYASRSASAQPTHPAPDAPAMRPAAKVDEPMPTSPTISYSTTDDEDVLHIQPSNPSPLRPPDLGSLSSGSESYFSNRDDPIQRRRSVQRAKSPLSLSGLSSTPLPPPDSDWDYSETEWWGWVVLIVTWFVFVIGMGSVFEVWSWAWDVGTTPYAPPELEDDPTLPIVGYYPALIILTCVMAWVWVVVAWIGMKYFRHAKISGD</sequence>
<evidence type="ECO:0000256" key="2">
    <source>
        <dbReference type="SAM" id="Phobius"/>
    </source>
</evidence>
<keyword evidence="2" id="KW-0812">Transmembrane</keyword>
<feature type="region of interest" description="Disordered" evidence="1">
    <location>
        <begin position="1"/>
        <end position="257"/>
    </location>
</feature>
<dbReference type="InterPro" id="IPR029164">
    <property type="entry name" value="PIG-Y"/>
</dbReference>
<feature type="compositionally biased region" description="Low complexity" evidence="1">
    <location>
        <begin position="210"/>
        <end position="221"/>
    </location>
</feature>
<dbReference type="PANTHER" id="PTHR39400:SF1">
    <property type="entry name" value="PIG-P DOMAIN-CONTAINING PROTEIN"/>
    <property type="match status" value="1"/>
</dbReference>
<reference evidence="3" key="1">
    <citation type="submission" date="2022-07" db="EMBL/GenBank/DDBJ databases">
        <title>Fungi with potential for degradation of polypropylene.</title>
        <authorList>
            <person name="Gostincar C."/>
        </authorList>
    </citation>
    <scope>NUCLEOTIDE SEQUENCE</scope>
    <source>
        <strain evidence="3">EXF-13308</strain>
    </source>
</reference>
<feature type="compositionally biased region" description="Basic and acidic residues" evidence="1">
    <location>
        <begin position="51"/>
        <end position="61"/>
    </location>
</feature>
<protein>
    <submittedName>
        <fullName evidence="3">Uncharacterized protein</fullName>
    </submittedName>
</protein>
<name>A0AA38VJ79_9PEZI</name>
<feature type="transmembrane region" description="Helical" evidence="2">
    <location>
        <begin position="315"/>
        <end position="339"/>
    </location>
</feature>
<feature type="compositionally biased region" description="Polar residues" evidence="1">
    <location>
        <begin position="64"/>
        <end position="74"/>
    </location>
</feature>
<dbReference type="EMBL" id="JANBVO010000042">
    <property type="protein sequence ID" value="KAJ9134606.1"/>
    <property type="molecule type" value="Genomic_DNA"/>
</dbReference>
<organism evidence="3 4">
    <name type="scientific">Pleurostoma richardsiae</name>
    <dbReference type="NCBI Taxonomy" id="41990"/>
    <lineage>
        <taxon>Eukaryota</taxon>
        <taxon>Fungi</taxon>
        <taxon>Dikarya</taxon>
        <taxon>Ascomycota</taxon>
        <taxon>Pezizomycotina</taxon>
        <taxon>Sordariomycetes</taxon>
        <taxon>Sordariomycetidae</taxon>
        <taxon>Calosphaeriales</taxon>
        <taxon>Pleurostomataceae</taxon>
        <taxon>Pleurostoma</taxon>
    </lineage>
</organism>
<evidence type="ECO:0000256" key="1">
    <source>
        <dbReference type="SAM" id="MobiDB-lite"/>
    </source>
</evidence>
<proteinExistence type="predicted"/>